<dbReference type="EMBL" id="VYZN01000037">
    <property type="protein sequence ID" value="KAE9532923.1"/>
    <property type="molecule type" value="Genomic_DNA"/>
</dbReference>
<dbReference type="PANTHER" id="PTHR39960">
    <property type="entry name" value="LD34147P"/>
    <property type="match status" value="1"/>
</dbReference>
<sequence length="502" mass="55874">MVTFFNICGHLKKKPDTMWSKTVTFTAFLWLLAFTDFQLASAAQDATHEDIRTAIYSFAHSLRDNVDKLERHERREKQSGDQMQNMLLTIVNKQREQNAESKGLEMAIKGLEESISALTNAETEETADRKDTKLMLDNLDRRIVSAESEFKSILKAEQQSSNQLYQSFDDKLTAMSEQINGLQSRFDSLERAPKSTVTNDVIFELLNKMMIDQSSQNHVTVSEPSNATAQLVQETRHVILEAVKSLSDRMDDSDRKQAASDAKLTEVAKSAAAFQDDVQNSFRLMSNEVKTLSDVEKVLVQTADNVLDTKRRIEYGTHQILMEVTAVINDRSKELNNSVNAGLELAVKSVLDAQSVGMANLSVKIETEISQVWRQIGIMYQTLTDSASTLATLQQQTDMFVNSTATSVDGMNGKVSAIAGRMTEVDENLNYLLGRLSLVTQEFKEIKVGLGEALESIRVGLQAVQGNKEAVDLGPGPNPIDEELQSENLNPNVLSKTVYTVT</sequence>
<dbReference type="PANTHER" id="PTHR39960:SF1">
    <property type="entry name" value="LD34147P"/>
    <property type="match status" value="1"/>
</dbReference>
<proteinExistence type="predicted"/>
<dbReference type="AlphaFoldDB" id="A0A6G0THA0"/>
<evidence type="ECO:0000256" key="1">
    <source>
        <dbReference type="SAM" id="Coils"/>
    </source>
</evidence>
<name>A0A6G0THA0_APHGL</name>
<feature type="coiled-coil region" evidence="1">
    <location>
        <begin position="129"/>
        <end position="192"/>
    </location>
</feature>
<evidence type="ECO:0000313" key="2">
    <source>
        <dbReference type="EMBL" id="KAE9532923.1"/>
    </source>
</evidence>
<dbReference type="GO" id="GO:0005886">
    <property type="term" value="C:plasma membrane"/>
    <property type="evidence" value="ECO:0007669"/>
    <property type="project" value="TreeGrafter"/>
</dbReference>
<keyword evidence="3" id="KW-1185">Reference proteome</keyword>
<organism evidence="2 3">
    <name type="scientific">Aphis glycines</name>
    <name type="common">Soybean aphid</name>
    <dbReference type="NCBI Taxonomy" id="307491"/>
    <lineage>
        <taxon>Eukaryota</taxon>
        <taxon>Metazoa</taxon>
        <taxon>Ecdysozoa</taxon>
        <taxon>Arthropoda</taxon>
        <taxon>Hexapoda</taxon>
        <taxon>Insecta</taxon>
        <taxon>Pterygota</taxon>
        <taxon>Neoptera</taxon>
        <taxon>Paraneoptera</taxon>
        <taxon>Hemiptera</taxon>
        <taxon>Sternorrhyncha</taxon>
        <taxon>Aphidomorpha</taxon>
        <taxon>Aphidoidea</taxon>
        <taxon>Aphididae</taxon>
        <taxon>Aphidini</taxon>
        <taxon>Aphis</taxon>
        <taxon>Aphis</taxon>
    </lineage>
</organism>
<keyword evidence="1" id="KW-0175">Coiled coil</keyword>
<accession>A0A6G0THA0</accession>
<comment type="caution">
    <text evidence="2">The sequence shown here is derived from an EMBL/GenBank/DDBJ whole genome shotgun (WGS) entry which is preliminary data.</text>
</comment>
<dbReference type="OrthoDB" id="8190635at2759"/>
<dbReference type="Proteomes" id="UP000475862">
    <property type="component" value="Unassembled WGS sequence"/>
</dbReference>
<evidence type="ECO:0000313" key="3">
    <source>
        <dbReference type="Proteomes" id="UP000475862"/>
    </source>
</evidence>
<reference evidence="2 3" key="1">
    <citation type="submission" date="2019-08" db="EMBL/GenBank/DDBJ databases">
        <title>The genome of the soybean aphid Biotype 1, its phylome, world population structure and adaptation to the North American continent.</title>
        <authorList>
            <person name="Giordano R."/>
            <person name="Donthu R.K."/>
            <person name="Hernandez A.G."/>
            <person name="Wright C.L."/>
            <person name="Zimin A.V."/>
        </authorList>
    </citation>
    <scope>NUCLEOTIDE SEQUENCE [LARGE SCALE GENOMIC DNA]</scope>
    <source>
        <tissue evidence="2">Whole aphids</tissue>
    </source>
</reference>
<gene>
    <name evidence="2" type="ORF">AGLY_009351</name>
</gene>
<protein>
    <submittedName>
        <fullName evidence="2">Uncharacterized protein</fullName>
    </submittedName>
</protein>